<evidence type="ECO:0000259" key="5">
    <source>
        <dbReference type="PROSITE" id="PS51718"/>
    </source>
</evidence>
<feature type="domain" description="GED" evidence="4">
    <location>
        <begin position="664"/>
        <end position="755"/>
    </location>
</feature>
<dbReference type="CDD" id="cd08771">
    <property type="entry name" value="DLP_1"/>
    <property type="match status" value="1"/>
</dbReference>
<dbReference type="GO" id="GO:0005739">
    <property type="term" value="C:mitochondrion"/>
    <property type="evidence" value="ECO:0007669"/>
    <property type="project" value="TreeGrafter"/>
</dbReference>
<evidence type="ECO:0000313" key="7">
    <source>
        <dbReference type="Proteomes" id="UP000076874"/>
    </source>
</evidence>
<feature type="region of interest" description="Disordered" evidence="3">
    <location>
        <begin position="925"/>
        <end position="975"/>
    </location>
</feature>
<dbReference type="PROSITE" id="PS51388">
    <property type="entry name" value="GED"/>
    <property type="match status" value="1"/>
</dbReference>
<evidence type="ECO:0000256" key="3">
    <source>
        <dbReference type="SAM" id="MobiDB-lite"/>
    </source>
</evidence>
<dbReference type="InterPro" id="IPR030381">
    <property type="entry name" value="G_DYNAMIN_dom"/>
</dbReference>
<keyword evidence="2" id="KW-0342">GTP-binding</keyword>
<dbReference type="SUPFAM" id="SSF52540">
    <property type="entry name" value="P-loop containing nucleoside triphosphate hydrolases"/>
    <property type="match status" value="1"/>
</dbReference>
<dbReference type="AlphaFoldDB" id="A0A167W752"/>
<dbReference type="GO" id="GO:0048312">
    <property type="term" value="P:intracellular distribution of mitochondria"/>
    <property type="evidence" value="ECO:0007669"/>
    <property type="project" value="TreeGrafter"/>
</dbReference>
<evidence type="ECO:0000256" key="2">
    <source>
        <dbReference type="ARBA" id="ARBA00023134"/>
    </source>
</evidence>
<feature type="domain" description="Dynamin-type G" evidence="5">
    <location>
        <begin position="35"/>
        <end position="330"/>
    </location>
</feature>
<dbReference type="STRING" id="1081102.A0A167W752"/>
<proteinExistence type="predicted"/>
<dbReference type="InterPro" id="IPR001401">
    <property type="entry name" value="Dynamin_GTPase"/>
</dbReference>
<gene>
    <name evidence="6" type="ORF">SPI_03581</name>
</gene>
<sequence>MAISLDAEAFGQLNGEQKALLDTVDSLRSQGVGNFVNLPQIVVVGDQSSGKSSVLEAISRVRFPVSGGICTRFATELVVRTSPQEEVVVMIQPGPSSSAKIPQRKTPVFNERQFGADALPGLIERAKAAMGMDIDAAGFSEDILHIEVSGPNLPSLTLVDLPGIYRNATADQTSEGIPVVWRLARKYMEEKRSIILAVVNASYDFSNQEILTEIKRHDPHRERSMGIVTSPDRLIPKSIEESKYVRLVRNQEPLYTLKYGWHVLRNRGPDANDEQGHGTARTSDDERDATEKAFFASGIWADVPDNIKGVDTLRPKLSNVLTKHIQARLPRVVADIERELAARTDRLALLGQSRATPYELRRYLHNIAENFRNLARLAVKGTYDDLAFFGAPYAEDYPEGPHGKGDARRLRAIVRNMNHAFDKVLVQRGARRQIIWDDGDDEGDADDNTTKSNNMEHVDDQGHKEEEESVMLLSYMDLFASFDVKEVMWSDLKAELAVQASNNQNADFPGSPNDRLALNFFRDQSRNWRRIAEMHLRCVVDSVKTFVELALQHVTNGDDATRDALLRECVDPFFEQRTARLAEKLDELLRHYQHGEALTLETDFLRAMANREEQRLARQMKELLATGELALFADDKQMSTKSSRSALEQAVCKALVNRTSQFGLEKVVNVATVYYDMSLRTFTENVIILAVENCLMTELPSMLTSAMVYDMDEDMLRTLAAESPSVAQDRLDAERDARVLAEGLRICKKYRPRESSARTPSHAALTESKIRQTTPRPEISPKSLQAPSYSTVAMRNGVISPAMTPEKPKAVEANTENGAAAVIKPAGVPANRLTSVFSKSGPPNVQSGGHGGAASSTLGSSIFGGPAATAGNGLFSSSLPPKANQTAAGFGVSTASAPSPNVPSAGGLFGAKSFISNEWNTARPTGSPFWSTSSPAASSGFTKSPALPFTSSDDTPGTKGEPAASSKLLGQNFPS</sequence>
<keyword evidence="7" id="KW-1185">Reference proteome</keyword>
<dbReference type="PANTHER" id="PTHR11566:SF149">
    <property type="entry name" value="GTPASE, PUTATIVE (AFU_ORTHOLOGUE AFUA_6G11890)-RELATED"/>
    <property type="match status" value="1"/>
</dbReference>
<dbReference type="FunFam" id="3.40.50.300:FF:001425">
    <property type="entry name" value="Dynamin GTPase, putative"/>
    <property type="match status" value="1"/>
</dbReference>
<dbReference type="Gene3D" id="3.40.50.300">
    <property type="entry name" value="P-loop containing nucleotide triphosphate hydrolases"/>
    <property type="match status" value="1"/>
</dbReference>
<protein>
    <submittedName>
        <fullName evidence="6">Dynamin, GTPase domain protein</fullName>
    </submittedName>
</protein>
<evidence type="ECO:0000313" key="6">
    <source>
        <dbReference type="EMBL" id="OAA63418.1"/>
    </source>
</evidence>
<dbReference type="InterPro" id="IPR027417">
    <property type="entry name" value="P-loop_NTPase"/>
</dbReference>
<dbReference type="Pfam" id="PF01031">
    <property type="entry name" value="Dynamin_M"/>
    <property type="match status" value="1"/>
</dbReference>
<dbReference type="Pfam" id="PF00350">
    <property type="entry name" value="Dynamin_N"/>
    <property type="match status" value="1"/>
</dbReference>
<keyword evidence="1" id="KW-0547">Nucleotide-binding</keyword>
<dbReference type="GO" id="GO:0000266">
    <property type="term" value="P:mitochondrial fission"/>
    <property type="evidence" value="ECO:0007669"/>
    <property type="project" value="TreeGrafter"/>
</dbReference>
<dbReference type="GO" id="GO:0005874">
    <property type="term" value="C:microtubule"/>
    <property type="evidence" value="ECO:0007669"/>
    <property type="project" value="TreeGrafter"/>
</dbReference>
<feature type="compositionally biased region" description="Basic and acidic residues" evidence="3">
    <location>
        <begin position="454"/>
        <end position="463"/>
    </location>
</feature>
<dbReference type="InterPro" id="IPR020850">
    <property type="entry name" value="GED_dom"/>
</dbReference>
<dbReference type="GO" id="GO:0006897">
    <property type="term" value="P:endocytosis"/>
    <property type="evidence" value="ECO:0007669"/>
    <property type="project" value="TreeGrafter"/>
</dbReference>
<feature type="region of interest" description="Disordered" evidence="3">
    <location>
        <begin position="268"/>
        <end position="288"/>
    </location>
</feature>
<evidence type="ECO:0000256" key="1">
    <source>
        <dbReference type="ARBA" id="ARBA00022741"/>
    </source>
</evidence>
<dbReference type="InterPro" id="IPR045063">
    <property type="entry name" value="Dynamin_N"/>
</dbReference>
<dbReference type="GO" id="GO:0016020">
    <property type="term" value="C:membrane"/>
    <property type="evidence" value="ECO:0007669"/>
    <property type="project" value="TreeGrafter"/>
</dbReference>
<dbReference type="InterPro" id="IPR000375">
    <property type="entry name" value="Dynamin_stalk"/>
</dbReference>
<organism evidence="6 7">
    <name type="scientific">Niveomyces insectorum RCEF 264</name>
    <dbReference type="NCBI Taxonomy" id="1081102"/>
    <lineage>
        <taxon>Eukaryota</taxon>
        <taxon>Fungi</taxon>
        <taxon>Dikarya</taxon>
        <taxon>Ascomycota</taxon>
        <taxon>Pezizomycotina</taxon>
        <taxon>Sordariomycetes</taxon>
        <taxon>Hypocreomycetidae</taxon>
        <taxon>Hypocreales</taxon>
        <taxon>Cordycipitaceae</taxon>
        <taxon>Niveomyces</taxon>
    </lineage>
</organism>
<reference evidence="6 7" key="1">
    <citation type="journal article" date="2016" name="Genome Biol. Evol.">
        <title>Divergent and convergent evolution of fungal pathogenicity.</title>
        <authorList>
            <person name="Shang Y."/>
            <person name="Xiao G."/>
            <person name="Zheng P."/>
            <person name="Cen K."/>
            <person name="Zhan S."/>
            <person name="Wang C."/>
        </authorList>
    </citation>
    <scope>NUCLEOTIDE SEQUENCE [LARGE SCALE GENOMIC DNA]</scope>
    <source>
        <strain evidence="6 7">RCEF 264</strain>
    </source>
</reference>
<name>A0A167W752_9HYPO</name>
<comment type="caution">
    <text evidence="6">The sequence shown here is derived from an EMBL/GenBank/DDBJ whole genome shotgun (WGS) entry which is preliminary data.</text>
</comment>
<feature type="compositionally biased region" description="Acidic residues" evidence="3">
    <location>
        <begin position="437"/>
        <end position="447"/>
    </location>
</feature>
<accession>A0A167W752</accession>
<dbReference type="PROSITE" id="PS51718">
    <property type="entry name" value="G_DYNAMIN_2"/>
    <property type="match status" value="1"/>
</dbReference>
<feature type="region of interest" description="Disordered" evidence="3">
    <location>
        <begin position="751"/>
        <end position="787"/>
    </location>
</feature>
<dbReference type="EMBL" id="AZHD01000005">
    <property type="protein sequence ID" value="OAA63418.1"/>
    <property type="molecule type" value="Genomic_DNA"/>
</dbReference>
<evidence type="ECO:0000259" key="4">
    <source>
        <dbReference type="PROSITE" id="PS51388"/>
    </source>
</evidence>
<feature type="region of interest" description="Disordered" evidence="3">
    <location>
        <begin position="436"/>
        <end position="463"/>
    </location>
</feature>
<dbReference type="Proteomes" id="UP000076874">
    <property type="component" value="Unassembled WGS sequence"/>
</dbReference>
<dbReference type="GO" id="GO:0003924">
    <property type="term" value="F:GTPase activity"/>
    <property type="evidence" value="ECO:0007669"/>
    <property type="project" value="InterPro"/>
</dbReference>
<dbReference type="OrthoDB" id="415706at2759"/>
<dbReference type="PRINTS" id="PR00195">
    <property type="entry name" value="DYNAMIN"/>
</dbReference>
<feature type="compositionally biased region" description="Polar residues" evidence="3">
    <location>
        <begin position="925"/>
        <end position="942"/>
    </location>
</feature>
<dbReference type="PANTHER" id="PTHR11566">
    <property type="entry name" value="DYNAMIN"/>
    <property type="match status" value="1"/>
</dbReference>
<dbReference type="GO" id="GO:0016559">
    <property type="term" value="P:peroxisome fission"/>
    <property type="evidence" value="ECO:0007669"/>
    <property type="project" value="TreeGrafter"/>
</dbReference>
<dbReference type="SMART" id="SM00053">
    <property type="entry name" value="DYNc"/>
    <property type="match status" value="1"/>
</dbReference>
<dbReference type="GO" id="GO:0008017">
    <property type="term" value="F:microtubule binding"/>
    <property type="evidence" value="ECO:0007669"/>
    <property type="project" value="TreeGrafter"/>
</dbReference>
<dbReference type="InterPro" id="IPR022812">
    <property type="entry name" value="Dynamin"/>
</dbReference>
<dbReference type="GO" id="GO:0005525">
    <property type="term" value="F:GTP binding"/>
    <property type="evidence" value="ECO:0007669"/>
    <property type="project" value="InterPro"/>
</dbReference>